<sequence length="538" mass="57377">MHEAPELTSAADPASEAFRANEEAHHALVEELRTKLAAAARGGGEKARARHTARGKLLPRDRVDTLLDPGSPFLELAPLAADGMYEGQAPAAGVIAGIGRVSGRETVIIANDATVKGGTYYPMTVKKHLRAQEVALDNRLPCVYLVDSGGAFLPMQDEVFPDRDHFGRIFYNQARMSGAGIPQIAAVLGSCTAGGAYVPAMSDEAVIVRNQGTIFLGGPPLVKAATGEVVTAEELGGGEVHSRISGVTDHLAENDAHALRIVRTIVSILPTRGPLPWEVTEATEPKVDPHGLYGAVPVDSRTPYDVREIIARVVDGSRFAEFKSEFGQTLVTGFARIHGHPVGIVANNGILFSESAQKGAHFIELCDQRGIPLVFLQNISGFMVGRDYEAGGIAKHGAKMVTAVACTRVPKLTVVVGGSYGAGNYSMCGRAYSPRFLWMWPNAKISVMGGEQAASVLATVKRDQLEGRGEAWSAEEEDAFKAPIRAQYEHQGNAYYATARLWDDGVIDPADTRQVLGLALTACANAPLGDPQFGVFRM</sequence>
<dbReference type="AlphaFoldDB" id="D9XB00"/>
<evidence type="ECO:0000313" key="6">
    <source>
        <dbReference type="Proteomes" id="UP000004184"/>
    </source>
</evidence>
<dbReference type="InterPro" id="IPR011763">
    <property type="entry name" value="COA_CT_C"/>
</dbReference>
<dbReference type="HOGENOM" id="CLU_018822_0_1_11"/>
<feature type="domain" description="CoA carboxyltransferase N-terminal" evidence="3">
    <location>
        <begin position="25"/>
        <end position="281"/>
    </location>
</feature>
<dbReference type="eggNOG" id="COG4799">
    <property type="taxonomic scope" value="Bacteria"/>
</dbReference>
<evidence type="ECO:0000256" key="2">
    <source>
        <dbReference type="ARBA" id="ARBA00046317"/>
    </source>
</evidence>
<proteinExistence type="inferred from homology"/>
<organism evidence="5 6">
    <name type="scientific">Streptomyces viridochromogenes (strain DSM 40736 / JCM 4977 / BCRC 1201 / Tue 494)</name>
    <dbReference type="NCBI Taxonomy" id="591159"/>
    <lineage>
        <taxon>Bacteria</taxon>
        <taxon>Bacillati</taxon>
        <taxon>Actinomycetota</taxon>
        <taxon>Actinomycetes</taxon>
        <taxon>Kitasatosporales</taxon>
        <taxon>Streptomycetaceae</taxon>
        <taxon>Streptomyces</taxon>
    </lineage>
</organism>
<comment type="pathway">
    <text evidence="2">Amino-acid degradation; L-leucine degradation.</text>
</comment>
<dbReference type="GO" id="GO:1905202">
    <property type="term" value="C:methylcrotonoyl-CoA carboxylase complex"/>
    <property type="evidence" value="ECO:0007669"/>
    <property type="project" value="TreeGrafter"/>
</dbReference>
<dbReference type="PANTHER" id="PTHR22855:SF13">
    <property type="entry name" value="METHYLCROTONOYL-COA CARBOXYLASE BETA CHAIN, MITOCHONDRIAL"/>
    <property type="match status" value="1"/>
</dbReference>
<evidence type="ECO:0000259" key="3">
    <source>
        <dbReference type="PROSITE" id="PS50980"/>
    </source>
</evidence>
<evidence type="ECO:0000313" key="5">
    <source>
        <dbReference type="EMBL" id="EFL32312.1"/>
    </source>
</evidence>
<reference evidence="6" key="1">
    <citation type="submission" date="2009-02" db="EMBL/GenBank/DDBJ databases">
        <title>Annotation of Streptomyces viridochromogenes strain DSM 40736.</title>
        <authorList>
            <consortium name="The Broad Institute Genome Sequencing Platform"/>
            <consortium name="Broad Institute Microbial Sequencing Center"/>
            <person name="Fischbach M."/>
            <person name="Godfrey P."/>
            <person name="Ward D."/>
            <person name="Young S."/>
            <person name="Zeng Q."/>
            <person name="Koehrsen M."/>
            <person name="Alvarado L."/>
            <person name="Berlin A.M."/>
            <person name="Bochicchio J."/>
            <person name="Borenstein D."/>
            <person name="Chapman S.B."/>
            <person name="Chen Z."/>
            <person name="Engels R."/>
            <person name="Freedman E."/>
            <person name="Gellesch M."/>
            <person name="Goldberg J."/>
            <person name="Griggs A."/>
            <person name="Gujja S."/>
            <person name="Heilman E.R."/>
            <person name="Heiman D.I."/>
            <person name="Hepburn T.A."/>
            <person name="Howarth C."/>
            <person name="Jen D."/>
            <person name="Larson L."/>
            <person name="Lewis B."/>
            <person name="Mehta T."/>
            <person name="Park D."/>
            <person name="Pearson M."/>
            <person name="Richards J."/>
            <person name="Roberts A."/>
            <person name="Saif S."/>
            <person name="Shea T.D."/>
            <person name="Shenoy N."/>
            <person name="Sisk P."/>
            <person name="Stolte C."/>
            <person name="Sykes S.N."/>
            <person name="Thomson T."/>
            <person name="Walk T."/>
            <person name="White J."/>
            <person name="Yandava C."/>
            <person name="Straight P."/>
            <person name="Clardy J."/>
            <person name="Hung D."/>
            <person name="Kolter R."/>
            <person name="Mekalanos J."/>
            <person name="Walker S."/>
            <person name="Walsh C.T."/>
            <person name="Wieland-Brown L.C."/>
            <person name="Haas B."/>
            <person name="Nusbaum C."/>
            <person name="Birren B."/>
        </authorList>
    </citation>
    <scope>NUCLEOTIDE SEQUENCE [LARGE SCALE GENOMIC DNA]</scope>
    <source>
        <strain evidence="6">DSM 40736 / JCM 4977 / BCRC 1201 / Tue 494</strain>
    </source>
</reference>
<dbReference type="PROSITE" id="PS50989">
    <property type="entry name" value="COA_CT_CTER"/>
    <property type="match status" value="1"/>
</dbReference>
<dbReference type="InterPro" id="IPR011762">
    <property type="entry name" value="COA_CT_N"/>
</dbReference>
<accession>D9XB00</accession>
<dbReference type="EMBL" id="GG657757">
    <property type="protein sequence ID" value="EFL32312.1"/>
    <property type="molecule type" value="Genomic_DNA"/>
</dbReference>
<gene>
    <name evidence="5" type="ORF">SSQG_02830</name>
</gene>
<evidence type="ECO:0000256" key="1">
    <source>
        <dbReference type="ARBA" id="ARBA00006102"/>
    </source>
</evidence>
<dbReference type="SUPFAM" id="SSF52096">
    <property type="entry name" value="ClpP/crotonase"/>
    <property type="match status" value="2"/>
</dbReference>
<dbReference type="InterPro" id="IPR034733">
    <property type="entry name" value="AcCoA_carboxyl_beta"/>
</dbReference>
<dbReference type="STRING" id="591159.SSQG_02830"/>
<dbReference type="FunFam" id="3.90.226.10:FF:000007">
    <property type="entry name" value="Methylcrotonoyl-CoA carboxylase subunit beta"/>
    <property type="match status" value="1"/>
</dbReference>
<dbReference type="InterPro" id="IPR045190">
    <property type="entry name" value="MCCB/AccD1-like"/>
</dbReference>
<dbReference type="RefSeq" id="WP_003990424.1">
    <property type="nucleotide sequence ID" value="NZ_GG657757.1"/>
</dbReference>
<evidence type="ECO:0000259" key="4">
    <source>
        <dbReference type="PROSITE" id="PS50989"/>
    </source>
</evidence>
<dbReference type="PANTHER" id="PTHR22855">
    <property type="entry name" value="ACETYL, PROPIONYL, PYRUVATE, AND GLUTACONYL CARBOXYLASE-RELATED"/>
    <property type="match status" value="1"/>
</dbReference>
<dbReference type="Proteomes" id="UP000004184">
    <property type="component" value="Unassembled WGS sequence"/>
</dbReference>
<dbReference type="Gene3D" id="3.90.226.10">
    <property type="entry name" value="2-enoyl-CoA Hydratase, Chain A, domain 1"/>
    <property type="match status" value="2"/>
</dbReference>
<dbReference type="Pfam" id="PF01039">
    <property type="entry name" value="Carboxyl_trans"/>
    <property type="match status" value="1"/>
</dbReference>
<protein>
    <submittedName>
        <fullName evidence="5">Acetyl/propionyl CoA carboxylase</fullName>
    </submittedName>
</protein>
<dbReference type="PROSITE" id="PS50980">
    <property type="entry name" value="COA_CT_NTER"/>
    <property type="match status" value="1"/>
</dbReference>
<keyword evidence="6" id="KW-1185">Reference proteome</keyword>
<dbReference type="InterPro" id="IPR029045">
    <property type="entry name" value="ClpP/crotonase-like_dom_sf"/>
</dbReference>
<name>D9XB00_STRVT</name>
<dbReference type="FunFam" id="3.90.226.10:FF:000004">
    <property type="entry name" value="Methylcrotonoyl-CoA carboxylase beta chain"/>
    <property type="match status" value="1"/>
</dbReference>
<dbReference type="GO" id="GO:0004485">
    <property type="term" value="F:methylcrotonoyl-CoA carboxylase activity"/>
    <property type="evidence" value="ECO:0007669"/>
    <property type="project" value="TreeGrafter"/>
</dbReference>
<dbReference type="GO" id="GO:0006552">
    <property type="term" value="P:L-leucine catabolic process"/>
    <property type="evidence" value="ECO:0007669"/>
    <property type="project" value="TreeGrafter"/>
</dbReference>
<dbReference type="OrthoDB" id="9803706at2"/>
<comment type="similarity">
    <text evidence="1">Belongs to the AccD/PCCB family.</text>
</comment>
<feature type="domain" description="CoA carboxyltransferase C-terminal" evidence="4">
    <location>
        <begin position="274"/>
        <end position="530"/>
    </location>
</feature>